<feature type="domain" description="Glucose-methanol-choline oxidoreductase N-terminal" evidence="8">
    <location>
        <begin position="260"/>
        <end position="274"/>
    </location>
</feature>
<dbReference type="PROSITE" id="PS00623">
    <property type="entry name" value="GMC_OXRED_1"/>
    <property type="match status" value="1"/>
</dbReference>
<feature type="binding site" evidence="5">
    <location>
        <begin position="472"/>
        <end position="473"/>
    </location>
    <ligand>
        <name>FAD</name>
        <dbReference type="ChEBI" id="CHEBI:57692"/>
    </ligand>
</feature>
<evidence type="ECO:0000256" key="5">
    <source>
        <dbReference type="PIRSR" id="PIRSR000137-2"/>
    </source>
</evidence>
<dbReference type="PROSITE" id="PS00624">
    <property type="entry name" value="GMC_OXRED_2"/>
    <property type="match status" value="1"/>
</dbReference>
<gene>
    <name evidence="9" type="ORF">GNZ13_00140</name>
</gene>
<dbReference type="Proteomes" id="UP000655523">
    <property type="component" value="Unassembled WGS sequence"/>
</dbReference>
<comment type="cofactor">
    <cofactor evidence="1 5">
        <name>FAD</name>
        <dbReference type="ChEBI" id="CHEBI:57692"/>
    </cofactor>
</comment>
<dbReference type="InterPro" id="IPR007867">
    <property type="entry name" value="GMC_OxRtase_C"/>
</dbReference>
<feature type="binding site" evidence="5">
    <location>
        <position position="87"/>
    </location>
    <ligand>
        <name>FAD</name>
        <dbReference type="ChEBI" id="CHEBI:57692"/>
    </ligand>
</feature>
<evidence type="ECO:0000259" key="8">
    <source>
        <dbReference type="PROSITE" id="PS00624"/>
    </source>
</evidence>
<organism evidence="9 10">
    <name type="scientific">Paraburkholderia elongata</name>
    <dbReference type="NCBI Taxonomy" id="2675747"/>
    <lineage>
        <taxon>Bacteria</taxon>
        <taxon>Pseudomonadati</taxon>
        <taxon>Pseudomonadota</taxon>
        <taxon>Betaproteobacteria</taxon>
        <taxon>Burkholderiales</taxon>
        <taxon>Burkholderiaceae</taxon>
        <taxon>Paraburkholderia</taxon>
    </lineage>
</organism>
<dbReference type="GO" id="GO:0050660">
    <property type="term" value="F:flavin adenine dinucleotide binding"/>
    <property type="evidence" value="ECO:0007669"/>
    <property type="project" value="InterPro"/>
</dbReference>
<feature type="domain" description="Glucose-methanol-choline oxidoreductase N-terminal" evidence="7">
    <location>
        <begin position="85"/>
        <end position="108"/>
    </location>
</feature>
<comment type="similarity">
    <text evidence="2 6">Belongs to the GMC oxidoreductase family.</text>
</comment>
<evidence type="ECO:0000313" key="10">
    <source>
        <dbReference type="Proteomes" id="UP000655523"/>
    </source>
</evidence>
<evidence type="ECO:0000259" key="7">
    <source>
        <dbReference type="PROSITE" id="PS00623"/>
    </source>
</evidence>
<evidence type="ECO:0000313" key="9">
    <source>
        <dbReference type="EMBL" id="NPT53064.1"/>
    </source>
</evidence>
<evidence type="ECO:0000256" key="3">
    <source>
        <dbReference type="ARBA" id="ARBA00022630"/>
    </source>
</evidence>
<dbReference type="AlphaFoldDB" id="A0A972NI08"/>
<dbReference type="Gene3D" id="3.30.560.10">
    <property type="entry name" value="Glucose Oxidase, domain 3"/>
    <property type="match status" value="1"/>
</dbReference>
<keyword evidence="3 6" id="KW-0285">Flavoprotein</keyword>
<protein>
    <submittedName>
        <fullName evidence="9">Glucose-methanol-choline oxidoreductase</fullName>
    </submittedName>
</protein>
<evidence type="ECO:0000256" key="4">
    <source>
        <dbReference type="ARBA" id="ARBA00022827"/>
    </source>
</evidence>
<dbReference type="GO" id="GO:0016614">
    <property type="term" value="F:oxidoreductase activity, acting on CH-OH group of donors"/>
    <property type="evidence" value="ECO:0007669"/>
    <property type="project" value="InterPro"/>
</dbReference>
<keyword evidence="4 5" id="KW-0274">FAD</keyword>
<dbReference type="Pfam" id="PF00732">
    <property type="entry name" value="GMC_oxred_N"/>
    <property type="match status" value="1"/>
</dbReference>
<reference evidence="9 10" key="1">
    <citation type="submission" date="2019-11" db="EMBL/GenBank/DDBJ databases">
        <title>Metabolism of dissolved organic matter in forest soils.</title>
        <authorList>
            <person name="Cyle K.T."/>
            <person name="Wilhelm R.C."/>
            <person name="Martinez C.E."/>
        </authorList>
    </citation>
    <scope>NUCLEOTIDE SEQUENCE [LARGE SCALE GENOMIC DNA]</scope>
    <source>
        <strain evidence="9 10">5N</strain>
    </source>
</reference>
<evidence type="ECO:0000256" key="6">
    <source>
        <dbReference type="RuleBase" id="RU003968"/>
    </source>
</evidence>
<evidence type="ECO:0000256" key="2">
    <source>
        <dbReference type="ARBA" id="ARBA00010790"/>
    </source>
</evidence>
<proteinExistence type="inferred from homology"/>
<accession>A0A972NI08</accession>
<evidence type="ECO:0000256" key="1">
    <source>
        <dbReference type="ARBA" id="ARBA00001974"/>
    </source>
</evidence>
<keyword evidence="10" id="KW-1185">Reference proteome</keyword>
<dbReference type="SUPFAM" id="SSF51905">
    <property type="entry name" value="FAD/NAD(P)-binding domain"/>
    <property type="match status" value="1"/>
</dbReference>
<dbReference type="RefSeq" id="WP_172159390.1">
    <property type="nucleotide sequence ID" value="NZ_WOEZ01000001.1"/>
</dbReference>
<sequence length="554" mass="59344">MQGTPTFDYIVIGAGSAGCVAASRLVSEFGAEVLLLEGGFPDHHPLIHMPAGFVKMVFNPGRFLVNHVSEPQPALSGRRVGVLQANVIGGGSSVNAMTYTRGARADYDKWDDALGGVGWGWDDLLPHFIRQEGNQRLGAPFHGVDGPLKVSDAHHPPTRISRAFLLTLQEMGIPFTPDVNAGDERGATFIQSTTYFGRRCSAAEAFIAPLKGNPRLKIKFRSPALRILFEGDRAVGVEFSDQGKGVARAFARQEVVLAAGAFISPKLLMLSGIGPAADLSRLGIDVKVDLPGVGQNMQDHNDASIAVQTTANFGFSGEDRGRRMLANGLQYLLFRSGPVASTGSEVTAFLNPLSPGSAPTIQLYCVGTLYPEPGNKRRQPPGATLIANLVAPKSRGAMRLRSADPADAPIIDPGWLTRVEDVQELVGGVKFLRQVVNTRPFSDKVARVLLPDTLTSDEEIANYVRRVTGTNWHPVGGCRMGPASDPMSVVDPELRVRGVTGLRVFDGSIMPNIISANTNAPIMAIADRAVSLMMGTASLREKLNVNDNEEEAHD</sequence>
<comment type="caution">
    <text evidence="9">The sequence shown here is derived from an EMBL/GenBank/DDBJ whole genome shotgun (WGS) entry which is preliminary data.</text>
</comment>
<dbReference type="PANTHER" id="PTHR11552:SF147">
    <property type="entry name" value="CHOLINE DEHYDROGENASE, MITOCHONDRIAL"/>
    <property type="match status" value="1"/>
</dbReference>
<dbReference type="InterPro" id="IPR000172">
    <property type="entry name" value="GMC_OxRdtase_N"/>
</dbReference>
<dbReference type="InterPro" id="IPR036188">
    <property type="entry name" value="FAD/NAD-bd_sf"/>
</dbReference>
<dbReference type="PIRSF" id="PIRSF000137">
    <property type="entry name" value="Alcohol_oxidase"/>
    <property type="match status" value="1"/>
</dbReference>
<name>A0A972NI08_9BURK</name>
<dbReference type="SUPFAM" id="SSF54373">
    <property type="entry name" value="FAD-linked reductases, C-terminal domain"/>
    <property type="match status" value="1"/>
</dbReference>
<dbReference type="Pfam" id="PF05199">
    <property type="entry name" value="GMC_oxred_C"/>
    <property type="match status" value="1"/>
</dbReference>
<dbReference type="InterPro" id="IPR012132">
    <property type="entry name" value="GMC_OxRdtase"/>
</dbReference>
<dbReference type="Gene3D" id="3.50.50.60">
    <property type="entry name" value="FAD/NAD(P)-binding domain"/>
    <property type="match status" value="1"/>
</dbReference>
<feature type="binding site" evidence="5">
    <location>
        <position position="507"/>
    </location>
    <ligand>
        <name>FAD</name>
        <dbReference type="ChEBI" id="CHEBI:57692"/>
    </ligand>
</feature>
<dbReference type="PANTHER" id="PTHR11552">
    <property type="entry name" value="GLUCOSE-METHANOL-CHOLINE GMC OXIDOREDUCTASE"/>
    <property type="match status" value="1"/>
</dbReference>
<dbReference type="EMBL" id="WOEZ01000001">
    <property type="protein sequence ID" value="NPT53064.1"/>
    <property type="molecule type" value="Genomic_DNA"/>
</dbReference>